<proteinExistence type="inferred from homology"/>
<comment type="catalytic activity">
    <reaction evidence="7">
        <text>diphthine methyl ester-[translation elongation factor 2] + H2O = diphthine-[translation elongation factor 2] + methanol + H(+)</text>
        <dbReference type="Rhea" id="RHEA:42656"/>
        <dbReference type="Rhea" id="RHEA-COMP:10172"/>
        <dbReference type="Rhea" id="RHEA-COMP:10173"/>
        <dbReference type="ChEBI" id="CHEBI:15377"/>
        <dbReference type="ChEBI" id="CHEBI:15378"/>
        <dbReference type="ChEBI" id="CHEBI:17790"/>
        <dbReference type="ChEBI" id="CHEBI:79005"/>
        <dbReference type="ChEBI" id="CHEBI:82696"/>
        <dbReference type="EC" id="3.1.1.97"/>
    </reaction>
</comment>
<name>A0ABY0GUU1_9PEZI</name>
<sequence length="324" mass="35744">MAVVSSTGTLSFFELVPPSEGNAATLKEIFLHRPLGEDSGVLFLSCAWHPSLPDLLAITTSNYEVHVLRVDSAWGVSKMRQGSVMTHTLEAWTVAFSPFLTVHHPEANGQDLGQPHSFTILSGGDDSKLLSTACVYHPSHLTDDGEAIQTPYPITTFRGHEAGVTAILPLALRFTDNSFVVVTGSYDDHVRVYRVYSREGGFVTGRPSIVAEKNLEGGVWRLKLIKLEEKGAETSSAGKRRWTALILASCMHAGCRVLEVSGNYEEEHCQIDVMARFEEHKSMNYGSDFQPGPEQQLTGRALRCISTSFYDRLLCLWHFDVAQG</sequence>
<dbReference type="PANTHER" id="PTHR46042">
    <property type="entry name" value="DIPHTHINE METHYLTRANSFERASE"/>
    <property type="match status" value="1"/>
</dbReference>
<comment type="pathway">
    <text evidence="1">Protein modification; peptidyl-diphthamide biosynthesis.</text>
</comment>
<dbReference type="PANTHER" id="PTHR46042:SF1">
    <property type="entry name" value="DIPHTHINE METHYLTRANSFERASE"/>
    <property type="match status" value="1"/>
</dbReference>
<dbReference type="Proteomes" id="UP000294003">
    <property type="component" value="Unassembled WGS sequence"/>
</dbReference>
<comment type="caution">
    <text evidence="8">The sequence shown here is derived from an EMBL/GenBank/DDBJ whole genome shotgun (WGS) entry which is preliminary data.</text>
</comment>
<dbReference type="Gene3D" id="2.130.10.10">
    <property type="entry name" value="YVTN repeat-like/Quinoprotein amine dehydrogenase"/>
    <property type="match status" value="1"/>
</dbReference>
<evidence type="ECO:0000256" key="4">
    <source>
        <dbReference type="ARBA" id="ARBA00022801"/>
    </source>
</evidence>
<keyword evidence="2" id="KW-0853">WD repeat</keyword>
<dbReference type="SUPFAM" id="SSF50978">
    <property type="entry name" value="WD40 repeat-like"/>
    <property type="match status" value="1"/>
</dbReference>
<dbReference type="InterPro" id="IPR036322">
    <property type="entry name" value="WD40_repeat_dom_sf"/>
</dbReference>
<keyword evidence="3" id="KW-0677">Repeat</keyword>
<dbReference type="InterPro" id="IPR015943">
    <property type="entry name" value="WD40/YVTN_repeat-like_dom_sf"/>
</dbReference>
<evidence type="ECO:0000256" key="6">
    <source>
        <dbReference type="ARBA" id="ARBA00039131"/>
    </source>
</evidence>
<dbReference type="InterPro" id="IPR001680">
    <property type="entry name" value="WD40_rpt"/>
</dbReference>
<keyword evidence="9" id="KW-1185">Reference proteome</keyword>
<organism evidence="8 9">
    <name type="scientific">Monosporascus cannonballus</name>
    <dbReference type="NCBI Taxonomy" id="155416"/>
    <lineage>
        <taxon>Eukaryota</taxon>
        <taxon>Fungi</taxon>
        <taxon>Dikarya</taxon>
        <taxon>Ascomycota</taxon>
        <taxon>Pezizomycotina</taxon>
        <taxon>Sordariomycetes</taxon>
        <taxon>Xylariomycetidae</taxon>
        <taxon>Xylariales</taxon>
        <taxon>Xylariales incertae sedis</taxon>
        <taxon>Monosporascus</taxon>
    </lineage>
</organism>
<comment type="similarity">
    <text evidence="5">Belongs to the DPH7 family.</text>
</comment>
<dbReference type="EC" id="3.1.1.97" evidence="6"/>
<evidence type="ECO:0000256" key="3">
    <source>
        <dbReference type="ARBA" id="ARBA00022737"/>
    </source>
</evidence>
<dbReference type="EMBL" id="QJNS01000438">
    <property type="protein sequence ID" value="RYO77703.1"/>
    <property type="molecule type" value="Genomic_DNA"/>
</dbReference>
<evidence type="ECO:0000256" key="1">
    <source>
        <dbReference type="ARBA" id="ARBA00005156"/>
    </source>
</evidence>
<evidence type="ECO:0000256" key="7">
    <source>
        <dbReference type="ARBA" id="ARBA00047551"/>
    </source>
</evidence>
<keyword evidence="4" id="KW-0378">Hydrolase</keyword>
<accession>A0ABY0GUU1</accession>
<evidence type="ECO:0000313" key="9">
    <source>
        <dbReference type="Proteomes" id="UP000294003"/>
    </source>
</evidence>
<gene>
    <name evidence="8" type="ORF">DL762_009086</name>
</gene>
<evidence type="ECO:0000313" key="8">
    <source>
        <dbReference type="EMBL" id="RYO77703.1"/>
    </source>
</evidence>
<dbReference type="Pfam" id="PF00400">
    <property type="entry name" value="WD40"/>
    <property type="match status" value="1"/>
</dbReference>
<reference evidence="8 9" key="1">
    <citation type="submission" date="2018-06" db="EMBL/GenBank/DDBJ databases">
        <title>Complete Genomes of Monosporascus.</title>
        <authorList>
            <person name="Robinson A.J."/>
            <person name="Natvig D.O."/>
        </authorList>
    </citation>
    <scope>NUCLEOTIDE SEQUENCE [LARGE SCALE GENOMIC DNA]</scope>
    <source>
        <strain evidence="8 9">CBS 609.92</strain>
    </source>
</reference>
<evidence type="ECO:0000256" key="5">
    <source>
        <dbReference type="ARBA" id="ARBA00038092"/>
    </source>
</evidence>
<dbReference type="InterPro" id="IPR052415">
    <property type="entry name" value="Diphthine_MTase"/>
</dbReference>
<protein>
    <recommendedName>
        <fullName evidence="6">methylated diphthine methylhydrolase</fullName>
        <ecNumber evidence="6">3.1.1.97</ecNumber>
    </recommendedName>
</protein>
<evidence type="ECO:0000256" key="2">
    <source>
        <dbReference type="ARBA" id="ARBA00022574"/>
    </source>
</evidence>